<dbReference type="SUPFAM" id="SSF53639">
    <property type="entry name" value="AraD/HMP-PK domain-like"/>
    <property type="match status" value="1"/>
</dbReference>
<feature type="binding site" evidence="6">
    <location>
        <position position="96"/>
    </location>
    <ligand>
        <name>Zn(2+)</name>
        <dbReference type="ChEBI" id="CHEBI:29105"/>
    </ligand>
</feature>
<dbReference type="Gene3D" id="3.40.225.10">
    <property type="entry name" value="Class II aldolase/adducin N-terminal domain"/>
    <property type="match status" value="1"/>
</dbReference>
<dbReference type="RefSeq" id="WP_121011853.1">
    <property type="nucleotide sequence ID" value="NZ_RCCJ01000001.1"/>
</dbReference>
<dbReference type="Proteomes" id="UP000267841">
    <property type="component" value="Unassembled WGS sequence"/>
</dbReference>
<dbReference type="OrthoDB" id="9805559at2"/>
<keyword evidence="5 6" id="KW-0456">Lyase</keyword>
<keyword evidence="1 6" id="KW-0028">Amino-acid biosynthesis</keyword>
<evidence type="ECO:0000256" key="6">
    <source>
        <dbReference type="HAMAP-Rule" id="MF_01677"/>
    </source>
</evidence>
<comment type="catalytic activity">
    <reaction evidence="6">
        <text>5-(methylsulfanyl)-D-ribulose 1-phosphate = 5-methylsulfanyl-2,3-dioxopentyl phosphate + H2O</text>
        <dbReference type="Rhea" id="RHEA:15549"/>
        <dbReference type="ChEBI" id="CHEBI:15377"/>
        <dbReference type="ChEBI" id="CHEBI:58548"/>
        <dbReference type="ChEBI" id="CHEBI:58828"/>
        <dbReference type="EC" id="4.2.1.109"/>
    </reaction>
</comment>
<evidence type="ECO:0000256" key="4">
    <source>
        <dbReference type="ARBA" id="ARBA00023167"/>
    </source>
</evidence>
<dbReference type="UniPathway" id="UPA00904">
    <property type="reaction ID" value="UER00875"/>
</dbReference>
<evidence type="ECO:0000313" key="8">
    <source>
        <dbReference type="EMBL" id="RLJ71068.1"/>
    </source>
</evidence>
<comment type="caution">
    <text evidence="8">The sequence shown here is derived from an EMBL/GenBank/DDBJ whole genome shotgun (WGS) entry which is preliminary data.</text>
</comment>
<comment type="cofactor">
    <cofactor evidence="6">
        <name>Zn(2+)</name>
        <dbReference type="ChEBI" id="CHEBI:29105"/>
    </cofactor>
    <text evidence="6">Binds 1 zinc ion per subunit.</text>
</comment>
<name>A0A497XQ89_9AQUI</name>
<proteinExistence type="inferred from homology"/>
<dbReference type="NCBIfam" id="NF006672">
    <property type="entry name" value="PRK09220.1"/>
    <property type="match status" value="1"/>
</dbReference>
<accession>A0A497XQ89</accession>
<evidence type="ECO:0000256" key="1">
    <source>
        <dbReference type="ARBA" id="ARBA00022605"/>
    </source>
</evidence>
<dbReference type="Pfam" id="PF00596">
    <property type="entry name" value="Aldolase_II"/>
    <property type="match status" value="1"/>
</dbReference>
<keyword evidence="4 6" id="KW-0486">Methionine biosynthesis</keyword>
<dbReference type="PANTHER" id="PTHR10640:SF7">
    <property type="entry name" value="METHYLTHIORIBULOSE-1-PHOSPHATE DEHYDRATASE"/>
    <property type="match status" value="1"/>
</dbReference>
<keyword evidence="9" id="KW-1185">Reference proteome</keyword>
<dbReference type="NCBIfam" id="TIGR03328">
    <property type="entry name" value="salvage_mtnB"/>
    <property type="match status" value="1"/>
</dbReference>
<dbReference type="GO" id="GO:0019509">
    <property type="term" value="P:L-methionine salvage from methylthioadenosine"/>
    <property type="evidence" value="ECO:0007669"/>
    <property type="project" value="UniProtKB-UniRule"/>
</dbReference>
<dbReference type="PANTHER" id="PTHR10640">
    <property type="entry name" value="METHYLTHIORIBULOSE-1-PHOSPHATE DEHYDRATASE"/>
    <property type="match status" value="1"/>
</dbReference>
<dbReference type="InterPro" id="IPR001303">
    <property type="entry name" value="Aldolase_II/adducin_N"/>
</dbReference>
<evidence type="ECO:0000256" key="5">
    <source>
        <dbReference type="ARBA" id="ARBA00023239"/>
    </source>
</evidence>
<evidence type="ECO:0000259" key="7">
    <source>
        <dbReference type="SMART" id="SM01007"/>
    </source>
</evidence>
<feature type="binding site" evidence="6">
    <location>
        <position position="94"/>
    </location>
    <ligand>
        <name>Zn(2+)</name>
        <dbReference type="ChEBI" id="CHEBI:29105"/>
    </ligand>
</feature>
<dbReference type="SMART" id="SM01007">
    <property type="entry name" value="Aldolase_II"/>
    <property type="match status" value="1"/>
</dbReference>
<organism evidence="8 9">
    <name type="scientific">Hydrogenivirga caldilitoris</name>
    <dbReference type="NCBI Taxonomy" id="246264"/>
    <lineage>
        <taxon>Bacteria</taxon>
        <taxon>Pseudomonadati</taxon>
        <taxon>Aquificota</taxon>
        <taxon>Aquificia</taxon>
        <taxon>Aquificales</taxon>
        <taxon>Aquificaceae</taxon>
        <taxon>Hydrogenivirga</taxon>
    </lineage>
</organism>
<dbReference type="GO" id="GO:0008270">
    <property type="term" value="F:zinc ion binding"/>
    <property type="evidence" value="ECO:0007669"/>
    <property type="project" value="UniProtKB-UniRule"/>
</dbReference>
<dbReference type="GO" id="GO:0046570">
    <property type="term" value="F:methylthioribulose 1-phosphate dehydratase activity"/>
    <property type="evidence" value="ECO:0007669"/>
    <property type="project" value="UniProtKB-UniRule"/>
</dbReference>
<dbReference type="EC" id="4.2.1.109" evidence="6"/>
<dbReference type="InterPro" id="IPR036409">
    <property type="entry name" value="Aldolase_II/adducin_N_sf"/>
</dbReference>
<dbReference type="EMBL" id="RCCJ01000001">
    <property type="protein sequence ID" value="RLJ71068.1"/>
    <property type="molecule type" value="Genomic_DNA"/>
</dbReference>
<keyword evidence="2 6" id="KW-0479">Metal-binding</keyword>
<evidence type="ECO:0000256" key="3">
    <source>
        <dbReference type="ARBA" id="ARBA00022833"/>
    </source>
</evidence>
<dbReference type="AlphaFoldDB" id="A0A497XQ89"/>
<dbReference type="GO" id="GO:0005737">
    <property type="term" value="C:cytoplasm"/>
    <property type="evidence" value="ECO:0007669"/>
    <property type="project" value="UniProtKB-UniRule"/>
</dbReference>
<evidence type="ECO:0000256" key="2">
    <source>
        <dbReference type="ARBA" id="ARBA00022723"/>
    </source>
</evidence>
<dbReference type="InterPro" id="IPR017714">
    <property type="entry name" value="MethylthioRu-1-P_deHdtase_MtnB"/>
</dbReference>
<comment type="pathway">
    <text evidence="6">Amino-acid biosynthesis; L-methionine biosynthesis via salvage pathway; L-methionine from S-methyl-5-thio-alpha-D-ribose 1-phosphate: step 2/6.</text>
</comment>
<comment type="function">
    <text evidence="6">Catalyzes the dehydration of methylthioribulose-1-phosphate (MTRu-1-P) into 2,3-diketo-5-methylthiopentyl-1-phosphate (DK-MTP-1-P).</text>
</comment>
<feature type="domain" description="Class II aldolase/adducin N-terminal" evidence="7">
    <location>
        <begin position="9"/>
        <end position="195"/>
    </location>
</feature>
<dbReference type="HAMAP" id="MF_01677">
    <property type="entry name" value="Salvage_MtnB"/>
    <property type="match status" value="1"/>
</dbReference>
<sequence length="201" mass="22758">MKKLEEVIVEIIEAGRFLDAKGWVPATSGNLSVRVDIDKIAITASGRHKGRLKPEDIILVDLEGQALGDKKPSAETLLHLLVYRTFPNVNAVVHTHSPNATLISRIAKGRVELEDYELLKAFPEIKTHETRLSVPVFENDQDMKRLSEKVEGYIKKHSNVYGFLIGSHGLYTWGESMERAILHAEAYEFLFECEIKLMSMR</sequence>
<gene>
    <name evidence="6" type="primary">mtnB</name>
    <name evidence="8" type="ORF">BCF55_1360</name>
</gene>
<protein>
    <recommendedName>
        <fullName evidence="6">Methylthioribulose-1-phosphate dehydratase</fullName>
        <shortName evidence="6">MTRu-1-P dehydratase</shortName>
        <ecNumber evidence="6">4.2.1.109</ecNumber>
    </recommendedName>
</protein>
<reference evidence="8 9" key="1">
    <citation type="submission" date="2018-10" db="EMBL/GenBank/DDBJ databases">
        <title>Genomic Encyclopedia of Archaeal and Bacterial Type Strains, Phase II (KMG-II): from individual species to whole genera.</title>
        <authorList>
            <person name="Goeker M."/>
        </authorList>
    </citation>
    <scope>NUCLEOTIDE SEQUENCE [LARGE SCALE GENOMIC DNA]</scope>
    <source>
        <strain evidence="8 9">DSM 16510</strain>
    </source>
</reference>
<evidence type="ECO:0000313" key="9">
    <source>
        <dbReference type="Proteomes" id="UP000267841"/>
    </source>
</evidence>
<comment type="similarity">
    <text evidence="6">Belongs to the aldolase class II family. MtnB subfamily.</text>
</comment>
<keyword evidence="3 6" id="KW-0862">Zinc</keyword>